<evidence type="ECO:0000256" key="1">
    <source>
        <dbReference type="ARBA" id="ARBA00009437"/>
    </source>
</evidence>
<dbReference type="InterPro" id="IPR005119">
    <property type="entry name" value="LysR_subst-bd"/>
</dbReference>
<evidence type="ECO:0000313" key="8">
    <source>
        <dbReference type="Proteomes" id="UP000193228"/>
    </source>
</evidence>
<dbReference type="InterPro" id="IPR000847">
    <property type="entry name" value="LysR_HTH_N"/>
</dbReference>
<evidence type="ECO:0000256" key="4">
    <source>
        <dbReference type="ARBA" id="ARBA00023163"/>
    </source>
</evidence>
<dbReference type="PANTHER" id="PTHR30537">
    <property type="entry name" value="HTH-TYPE TRANSCRIPTIONAL REGULATOR"/>
    <property type="match status" value="1"/>
</dbReference>
<evidence type="ECO:0000256" key="2">
    <source>
        <dbReference type="ARBA" id="ARBA00023015"/>
    </source>
</evidence>
<dbReference type="FunFam" id="3.40.190.290:FF:000001">
    <property type="entry name" value="Transcriptional regulator, LysR family"/>
    <property type="match status" value="1"/>
</dbReference>
<dbReference type="PANTHER" id="PTHR30537:SF72">
    <property type="entry name" value="LYSR FAMILY TRANSCRIPTIONAL REGULATOR"/>
    <property type="match status" value="1"/>
</dbReference>
<dbReference type="CDD" id="cd08472">
    <property type="entry name" value="PBP2_CrgA_like_3"/>
    <property type="match status" value="1"/>
</dbReference>
<dbReference type="Pfam" id="PF03466">
    <property type="entry name" value="LysR_substrate"/>
    <property type="match status" value="1"/>
</dbReference>
<keyword evidence="2" id="KW-0805">Transcription regulation</keyword>
<dbReference type="Gene3D" id="1.10.10.10">
    <property type="entry name" value="Winged helix-like DNA-binding domain superfamily/Winged helix DNA-binding domain"/>
    <property type="match status" value="1"/>
</dbReference>
<evidence type="ECO:0000256" key="3">
    <source>
        <dbReference type="ARBA" id="ARBA00023125"/>
    </source>
</evidence>
<dbReference type="AlphaFoldDB" id="A0A1X7M0P9"/>
<sequence>MDIVQAMKVFARVVETNSFTRAAETLDMPRARVTVTVQALEARLKTRLLQRTTRSLNLTPDGAAYYERCVRVLADIDDIESSLLGKQRTPRGRLRVDMPGALGRLVVMPALGSFHEQYPEIDLVLGLGDKPLDLVQEGIDCVVRIGTLQDSSLVARRIGIYQAVTVASPAYLQEAGTPETLAELVNHRTVNYYWSRTGRIMPLTFEANGEVVEVKMRGSIAVNDAEAYLGSALNGFGIVQGARFMALPYLESGALVEILAQWKPTPLPISAVYPHNRHLSSSVRAFIDWITGLLRDSPLFASTPEVDARCRPTSIDAQDAGATGSAGDEAEPIV</sequence>
<dbReference type="EMBL" id="FXAT01000014">
    <property type="protein sequence ID" value="SMG59746.1"/>
    <property type="molecule type" value="Genomic_DNA"/>
</dbReference>
<dbReference type="Proteomes" id="UP000193228">
    <property type="component" value="Unassembled WGS sequence"/>
</dbReference>
<gene>
    <name evidence="7" type="ORF">SAMN06265784_11422</name>
</gene>
<evidence type="ECO:0000256" key="5">
    <source>
        <dbReference type="SAM" id="MobiDB-lite"/>
    </source>
</evidence>
<keyword evidence="8" id="KW-1185">Reference proteome</keyword>
<dbReference type="FunFam" id="1.10.10.10:FF:000001">
    <property type="entry name" value="LysR family transcriptional regulator"/>
    <property type="match status" value="1"/>
</dbReference>
<dbReference type="InterPro" id="IPR036390">
    <property type="entry name" value="WH_DNA-bd_sf"/>
</dbReference>
<feature type="domain" description="HTH lysR-type" evidence="6">
    <location>
        <begin position="1"/>
        <end position="59"/>
    </location>
</feature>
<dbReference type="PROSITE" id="PS50931">
    <property type="entry name" value="HTH_LYSR"/>
    <property type="match status" value="1"/>
</dbReference>
<dbReference type="Pfam" id="PF00126">
    <property type="entry name" value="HTH_1"/>
    <property type="match status" value="1"/>
</dbReference>
<name>A0A1X7M0P9_9BURK</name>
<dbReference type="SUPFAM" id="SSF53850">
    <property type="entry name" value="Periplasmic binding protein-like II"/>
    <property type="match status" value="1"/>
</dbReference>
<dbReference type="InterPro" id="IPR058163">
    <property type="entry name" value="LysR-type_TF_proteobact-type"/>
</dbReference>
<organism evidence="7 8">
    <name type="scientific">Paraburkholderia susongensis</name>
    <dbReference type="NCBI Taxonomy" id="1515439"/>
    <lineage>
        <taxon>Bacteria</taxon>
        <taxon>Pseudomonadati</taxon>
        <taxon>Pseudomonadota</taxon>
        <taxon>Betaproteobacteria</taxon>
        <taxon>Burkholderiales</taxon>
        <taxon>Burkholderiaceae</taxon>
        <taxon>Paraburkholderia</taxon>
    </lineage>
</organism>
<dbReference type="InterPro" id="IPR036388">
    <property type="entry name" value="WH-like_DNA-bd_sf"/>
</dbReference>
<dbReference type="SUPFAM" id="SSF46785">
    <property type="entry name" value="Winged helix' DNA-binding domain"/>
    <property type="match status" value="1"/>
</dbReference>
<evidence type="ECO:0000259" key="6">
    <source>
        <dbReference type="PROSITE" id="PS50931"/>
    </source>
</evidence>
<keyword evidence="3" id="KW-0238">DNA-binding</keyword>
<comment type="similarity">
    <text evidence="1">Belongs to the LysR transcriptional regulatory family.</text>
</comment>
<evidence type="ECO:0000313" key="7">
    <source>
        <dbReference type="EMBL" id="SMG59746.1"/>
    </source>
</evidence>
<dbReference type="GO" id="GO:0003700">
    <property type="term" value="F:DNA-binding transcription factor activity"/>
    <property type="evidence" value="ECO:0007669"/>
    <property type="project" value="InterPro"/>
</dbReference>
<accession>A0A1X7M0P9</accession>
<proteinExistence type="inferred from homology"/>
<reference evidence="8" key="1">
    <citation type="submission" date="2017-04" db="EMBL/GenBank/DDBJ databases">
        <authorList>
            <person name="Varghese N."/>
            <person name="Submissions S."/>
        </authorList>
    </citation>
    <scope>NUCLEOTIDE SEQUENCE [LARGE SCALE GENOMIC DNA]</scope>
    <source>
        <strain evidence="8">LMG 29540</strain>
    </source>
</reference>
<dbReference type="STRING" id="1515439.SAMN06265784_11422"/>
<dbReference type="OrthoDB" id="9076738at2"/>
<dbReference type="Gene3D" id="3.40.190.290">
    <property type="match status" value="1"/>
</dbReference>
<dbReference type="GO" id="GO:0006351">
    <property type="term" value="P:DNA-templated transcription"/>
    <property type="evidence" value="ECO:0007669"/>
    <property type="project" value="TreeGrafter"/>
</dbReference>
<dbReference type="RefSeq" id="WP_085488972.1">
    <property type="nucleotide sequence ID" value="NZ_FXAT01000014.1"/>
</dbReference>
<feature type="region of interest" description="Disordered" evidence="5">
    <location>
        <begin position="315"/>
        <end position="334"/>
    </location>
</feature>
<dbReference type="GO" id="GO:0043565">
    <property type="term" value="F:sequence-specific DNA binding"/>
    <property type="evidence" value="ECO:0007669"/>
    <property type="project" value="TreeGrafter"/>
</dbReference>
<protein>
    <submittedName>
        <fullName evidence="7">LysR family transcriptional regulator, regulator for bpeEF and oprC</fullName>
    </submittedName>
</protein>
<keyword evidence="4" id="KW-0804">Transcription</keyword>